<feature type="domain" description="GHMP kinase N-terminal" evidence="14">
    <location>
        <begin position="58"/>
        <end position="140"/>
    </location>
</feature>
<evidence type="ECO:0000256" key="8">
    <source>
        <dbReference type="ARBA" id="ARBA00022741"/>
    </source>
</evidence>
<evidence type="ECO:0000256" key="5">
    <source>
        <dbReference type="ARBA" id="ARBA00022605"/>
    </source>
</evidence>
<evidence type="ECO:0000256" key="1">
    <source>
        <dbReference type="ARBA" id="ARBA00005015"/>
    </source>
</evidence>
<evidence type="ECO:0000256" key="13">
    <source>
        <dbReference type="HAMAP-Rule" id="MF_00384"/>
    </source>
</evidence>
<evidence type="ECO:0000256" key="10">
    <source>
        <dbReference type="ARBA" id="ARBA00022840"/>
    </source>
</evidence>
<evidence type="ECO:0000313" key="17">
    <source>
        <dbReference type="EMBL" id="SFK57890.1"/>
    </source>
</evidence>
<dbReference type="Proteomes" id="UP000183090">
    <property type="component" value="Unassembled WGS sequence"/>
</dbReference>
<keyword evidence="18" id="KW-1185">Reference proteome</keyword>
<dbReference type="GO" id="GO:0004413">
    <property type="term" value="F:homoserine kinase activity"/>
    <property type="evidence" value="ECO:0007669"/>
    <property type="project" value="UniProtKB-UniRule"/>
</dbReference>
<dbReference type="EC" id="2.7.1.39" evidence="3 13"/>
<sequence>METHQFKVPASSANLGPGFDSIGIALEKFLYIEARESDAWQVEFKDAFLEVLPDDATNLVVQTAIATARKYGREMPALKIYMGSEIPLTHGMGSSASAIVAGIELADRFCDLNLSDFEKVFRGSEIEEHPDNVGPSVTGGLFVGYYKDDELFYNTLDLEGLEVIMSVPEYEIDTKEARGVLPETYPKQDAVDQNAINNALLMAMMAKDFKSMGRLMMKDRLHEPYRRQLIGEYDRIREIALDGGAYATVISGAGPSLLTVCDARDAEGILGALQAVPGCIHERIKLYRQR</sequence>
<evidence type="ECO:0000256" key="9">
    <source>
        <dbReference type="ARBA" id="ARBA00022777"/>
    </source>
</evidence>
<evidence type="ECO:0000256" key="12">
    <source>
        <dbReference type="ARBA" id="ARBA00049954"/>
    </source>
</evidence>
<dbReference type="RefSeq" id="WP_046790113.1">
    <property type="nucleotide sequence ID" value="NZ_CP011366.1"/>
</dbReference>
<dbReference type="InterPro" id="IPR006204">
    <property type="entry name" value="GHMP_kinase_N_dom"/>
</dbReference>
<organism evidence="17 19">
    <name type="scientific">Salinicoccus halodurans</name>
    <dbReference type="NCBI Taxonomy" id="407035"/>
    <lineage>
        <taxon>Bacteria</taxon>
        <taxon>Bacillati</taxon>
        <taxon>Bacillota</taxon>
        <taxon>Bacilli</taxon>
        <taxon>Bacillales</taxon>
        <taxon>Staphylococcaceae</taxon>
        <taxon>Salinicoccus</taxon>
    </lineage>
</organism>
<comment type="function">
    <text evidence="12 13">Catalyzes the ATP-dependent phosphorylation of L-homoserine to L-homoserine phosphate.</text>
</comment>
<keyword evidence="13" id="KW-0963">Cytoplasm</keyword>
<dbReference type="InterPro" id="IPR000870">
    <property type="entry name" value="Homoserine_kinase"/>
</dbReference>
<name>A0A0F7D4B1_9STAP</name>
<dbReference type="AlphaFoldDB" id="A0A0F7D4B1"/>
<dbReference type="PROSITE" id="PS00627">
    <property type="entry name" value="GHMP_KINASES_ATP"/>
    <property type="match status" value="1"/>
</dbReference>
<dbReference type="SUPFAM" id="SSF55060">
    <property type="entry name" value="GHMP Kinase, C-terminal domain"/>
    <property type="match status" value="1"/>
</dbReference>
<evidence type="ECO:0000313" key="16">
    <source>
        <dbReference type="EMBL" id="AKG73925.1"/>
    </source>
</evidence>
<keyword evidence="7 13" id="KW-0791">Threonine biosynthesis</keyword>
<dbReference type="HAMAP" id="MF_00384">
    <property type="entry name" value="Homoser_kinase"/>
    <property type="match status" value="1"/>
</dbReference>
<proteinExistence type="inferred from homology"/>
<dbReference type="GO" id="GO:0005524">
    <property type="term" value="F:ATP binding"/>
    <property type="evidence" value="ECO:0007669"/>
    <property type="project" value="UniProtKB-UniRule"/>
</dbReference>
<reference evidence="18" key="2">
    <citation type="submission" date="2015-04" db="EMBL/GenBank/DDBJ databases">
        <title>Complete genome sequence of Salinicoccus halodurans strain H3B36, isolated from the Qaidam basin of China.</title>
        <authorList>
            <person name="Ma Y."/>
            <person name="Jiang K."/>
            <person name="Xue Y."/>
        </authorList>
    </citation>
    <scope>NUCLEOTIDE SEQUENCE [LARGE SCALE GENOMIC DNA]</scope>
    <source>
        <strain evidence="18">H3B36</strain>
    </source>
</reference>
<dbReference type="EMBL" id="FOTB01000001">
    <property type="protein sequence ID" value="SFK57890.1"/>
    <property type="molecule type" value="Genomic_DNA"/>
</dbReference>
<dbReference type="InterPro" id="IPR020568">
    <property type="entry name" value="Ribosomal_Su5_D2-typ_SF"/>
</dbReference>
<dbReference type="KEGG" id="shv:AAT16_06570"/>
<evidence type="ECO:0000259" key="15">
    <source>
        <dbReference type="Pfam" id="PF08544"/>
    </source>
</evidence>
<evidence type="ECO:0000313" key="18">
    <source>
        <dbReference type="Proteomes" id="UP000034029"/>
    </source>
</evidence>
<evidence type="ECO:0000256" key="6">
    <source>
        <dbReference type="ARBA" id="ARBA00022679"/>
    </source>
</evidence>
<comment type="catalytic activity">
    <reaction evidence="11 13">
        <text>L-homoserine + ATP = O-phospho-L-homoserine + ADP + H(+)</text>
        <dbReference type="Rhea" id="RHEA:13985"/>
        <dbReference type="ChEBI" id="CHEBI:15378"/>
        <dbReference type="ChEBI" id="CHEBI:30616"/>
        <dbReference type="ChEBI" id="CHEBI:57476"/>
        <dbReference type="ChEBI" id="CHEBI:57590"/>
        <dbReference type="ChEBI" id="CHEBI:456216"/>
        <dbReference type="EC" id="2.7.1.39"/>
    </reaction>
</comment>
<feature type="binding site" evidence="13">
    <location>
        <begin position="87"/>
        <end position="97"/>
    </location>
    <ligand>
        <name>ATP</name>
        <dbReference type="ChEBI" id="CHEBI:30616"/>
    </ligand>
</feature>
<keyword evidence="8 13" id="KW-0547">Nucleotide-binding</keyword>
<dbReference type="PANTHER" id="PTHR20861:SF1">
    <property type="entry name" value="HOMOSERINE KINASE"/>
    <property type="match status" value="1"/>
</dbReference>
<dbReference type="PANTHER" id="PTHR20861">
    <property type="entry name" value="HOMOSERINE/4-DIPHOSPHOCYTIDYL-2-C-METHYL-D-ERYTHRITOL KINASE"/>
    <property type="match status" value="1"/>
</dbReference>
<dbReference type="Pfam" id="PF08544">
    <property type="entry name" value="GHMP_kinases_C"/>
    <property type="match status" value="1"/>
</dbReference>
<dbReference type="InterPro" id="IPR006203">
    <property type="entry name" value="GHMP_knse_ATP-bd_CS"/>
</dbReference>
<keyword evidence="9 13" id="KW-0418">Kinase</keyword>
<accession>A0A0F7D4B1</accession>
<keyword evidence="6 13" id="KW-0808">Transferase</keyword>
<evidence type="ECO:0000256" key="4">
    <source>
        <dbReference type="ARBA" id="ARBA00017858"/>
    </source>
</evidence>
<feature type="domain" description="GHMP kinase C-terminal" evidence="15">
    <location>
        <begin position="203"/>
        <end position="275"/>
    </location>
</feature>
<dbReference type="OrthoDB" id="9769912at2"/>
<gene>
    <name evidence="13" type="primary">thrB</name>
    <name evidence="16" type="ORF">AAT16_06570</name>
    <name evidence="17" type="ORF">SAMN05216235_0556</name>
</gene>
<comment type="pathway">
    <text evidence="1 13">Amino-acid biosynthesis; L-threonine biosynthesis; L-threonine from L-aspartate: step 4/5.</text>
</comment>
<dbReference type="Pfam" id="PF00288">
    <property type="entry name" value="GHMP_kinases_N"/>
    <property type="match status" value="1"/>
</dbReference>
<dbReference type="Proteomes" id="UP000034029">
    <property type="component" value="Chromosome"/>
</dbReference>
<comment type="similarity">
    <text evidence="2 13">Belongs to the GHMP kinase family. Homoserine kinase subfamily.</text>
</comment>
<dbReference type="Gene3D" id="3.30.230.10">
    <property type="match status" value="1"/>
</dbReference>
<dbReference type="InterPro" id="IPR014721">
    <property type="entry name" value="Ribsml_uS5_D2-typ_fold_subgr"/>
</dbReference>
<evidence type="ECO:0000256" key="11">
    <source>
        <dbReference type="ARBA" id="ARBA00049375"/>
    </source>
</evidence>
<dbReference type="Gene3D" id="3.30.70.890">
    <property type="entry name" value="GHMP kinase, C-terminal domain"/>
    <property type="match status" value="1"/>
</dbReference>
<dbReference type="GO" id="GO:0009088">
    <property type="term" value="P:threonine biosynthetic process"/>
    <property type="evidence" value="ECO:0007669"/>
    <property type="project" value="UniProtKB-UniRule"/>
</dbReference>
<protein>
    <recommendedName>
        <fullName evidence="4 13">Homoserine kinase</fullName>
        <shortName evidence="13">HK</shortName>
        <shortName evidence="13">HSK</shortName>
        <ecNumber evidence="3 13">2.7.1.39</ecNumber>
    </recommendedName>
</protein>
<reference evidence="16 18" key="1">
    <citation type="journal article" date="2015" name="Int. J. Syst. Evol. Microbiol.">
        <title>Complete genome sequence of Salinicoccus halodurans H3B36, isolated from the Qaidam Basin in China.</title>
        <authorList>
            <person name="Jiang K."/>
            <person name="Xue Y."/>
            <person name="Ma Y."/>
        </authorList>
    </citation>
    <scope>NUCLEOTIDE SEQUENCE [LARGE SCALE GENOMIC DNA]</scope>
    <source>
        <strain evidence="16 18">H3B36</strain>
    </source>
</reference>
<evidence type="ECO:0000259" key="14">
    <source>
        <dbReference type="Pfam" id="PF00288"/>
    </source>
</evidence>
<dbReference type="PIRSF" id="PIRSF000676">
    <property type="entry name" value="Homoser_kin"/>
    <property type="match status" value="1"/>
</dbReference>
<evidence type="ECO:0000256" key="3">
    <source>
        <dbReference type="ARBA" id="ARBA00012078"/>
    </source>
</evidence>
<keyword evidence="5 13" id="KW-0028">Amino-acid biosynthesis</keyword>
<evidence type="ECO:0000313" key="19">
    <source>
        <dbReference type="Proteomes" id="UP000183090"/>
    </source>
</evidence>
<dbReference type="InterPro" id="IPR036554">
    <property type="entry name" value="GHMP_kinase_C_sf"/>
</dbReference>
<reference evidence="17 19" key="3">
    <citation type="submission" date="2016-10" db="EMBL/GenBank/DDBJ databases">
        <authorList>
            <person name="Varghese N."/>
            <person name="Submissions S."/>
        </authorList>
    </citation>
    <scope>NUCLEOTIDE SEQUENCE [LARGE SCALE GENOMIC DNA]</scope>
    <source>
        <strain evidence="17 19">CGMCC 1.6501</strain>
    </source>
</reference>
<dbReference type="EMBL" id="CP011366">
    <property type="protein sequence ID" value="AKG73925.1"/>
    <property type="molecule type" value="Genomic_DNA"/>
</dbReference>
<keyword evidence="10 13" id="KW-0067">ATP-binding</keyword>
<dbReference type="PRINTS" id="PR00958">
    <property type="entry name" value="HOMSERKINASE"/>
</dbReference>
<dbReference type="GO" id="GO:0005737">
    <property type="term" value="C:cytoplasm"/>
    <property type="evidence" value="ECO:0007669"/>
    <property type="project" value="UniProtKB-SubCell"/>
</dbReference>
<evidence type="ECO:0000256" key="7">
    <source>
        <dbReference type="ARBA" id="ARBA00022697"/>
    </source>
</evidence>
<comment type="subcellular location">
    <subcellularLocation>
        <location evidence="13">Cytoplasm</location>
    </subcellularLocation>
</comment>
<dbReference type="InterPro" id="IPR013750">
    <property type="entry name" value="GHMP_kinase_C_dom"/>
</dbReference>
<dbReference type="SUPFAM" id="SSF54211">
    <property type="entry name" value="Ribosomal protein S5 domain 2-like"/>
    <property type="match status" value="1"/>
</dbReference>
<evidence type="ECO:0000256" key="2">
    <source>
        <dbReference type="ARBA" id="ARBA00007370"/>
    </source>
</evidence>
<dbReference type="NCBIfam" id="TIGR00191">
    <property type="entry name" value="thrB"/>
    <property type="match status" value="1"/>
</dbReference>